<evidence type="ECO:0000256" key="10">
    <source>
        <dbReference type="ARBA" id="ARBA00023328"/>
    </source>
</evidence>
<dbReference type="AlphaFoldDB" id="H0GTS1"/>
<comment type="subcellular location">
    <subcellularLocation>
        <location evidence="2">Chromosome</location>
        <location evidence="2">Centromere</location>
        <location evidence="2">Kinetochore</location>
    </subcellularLocation>
    <subcellularLocation>
        <location evidence="1">Nucleus</location>
    </subcellularLocation>
</comment>
<keyword evidence="7 11" id="KW-0175">Coiled coil</keyword>
<keyword evidence="5" id="KW-0498">Mitosis</keyword>
<protein>
    <submittedName>
        <fullName evidence="12">Spc25p</fullName>
    </submittedName>
</protein>
<dbReference type="GO" id="GO:0005634">
    <property type="term" value="C:nucleus"/>
    <property type="evidence" value="ECO:0007669"/>
    <property type="project" value="UniProtKB-SubCell"/>
</dbReference>
<accession>H0GTS1</accession>
<organism evidence="12 13">
    <name type="scientific">Saccharomyces cerevisiae x Saccharomyces kudriavzevii (strain VIN7)</name>
    <name type="common">Yeast</name>
    <dbReference type="NCBI Taxonomy" id="1095631"/>
    <lineage>
        <taxon>Eukaryota</taxon>
        <taxon>Fungi</taxon>
        <taxon>Dikarya</taxon>
        <taxon>Ascomycota</taxon>
        <taxon>Saccharomycotina</taxon>
        <taxon>Saccharomycetes</taxon>
        <taxon>Saccharomycetales</taxon>
        <taxon>Saccharomycetaceae</taxon>
        <taxon>Saccharomyces</taxon>
    </lineage>
</organism>
<feature type="coiled-coil region" evidence="11">
    <location>
        <begin position="36"/>
        <end position="84"/>
    </location>
</feature>
<evidence type="ECO:0000256" key="3">
    <source>
        <dbReference type="ARBA" id="ARBA00022454"/>
    </source>
</evidence>
<evidence type="ECO:0000256" key="2">
    <source>
        <dbReference type="ARBA" id="ARBA00004629"/>
    </source>
</evidence>
<proteinExistence type="predicted"/>
<dbReference type="PhylomeDB" id="H0GTS1"/>
<keyword evidence="8" id="KW-0539">Nucleus</keyword>
<dbReference type="EMBL" id="AGVY01000192">
    <property type="protein sequence ID" value="EHN02694.1"/>
    <property type="molecule type" value="Genomic_DNA"/>
</dbReference>
<keyword evidence="6" id="KW-0995">Kinetochore</keyword>
<sequence>MASIDTFADLEHRMDAFQQDVSQVLARQQDHARQHLQQFQAEMRHLHSQHQHLIDELQQLTAQRAALQQQIRAAQQATNTTREQWRSYHEREGELSRRQSTLAAQSRELDLLLQQRSEECAQLRARWAAQMGNDASEVALYERLLQLRVVPGAGDARDLRFVFGDDASCWVEVTMHGDHVLGACHPELVPEHRATLEHVLAVEGDLGAFLVVARDMLLASL</sequence>
<dbReference type="InterPro" id="IPR038066">
    <property type="entry name" value="Spc24_Fungi_globular_sf"/>
</dbReference>
<evidence type="ECO:0000256" key="4">
    <source>
        <dbReference type="ARBA" id="ARBA00022618"/>
    </source>
</evidence>
<dbReference type="SUPFAM" id="SSF143026">
    <property type="entry name" value="Kinetochore globular domain"/>
    <property type="match status" value="1"/>
</dbReference>
<gene>
    <name evidence="12" type="ORF">VIN7_6664</name>
</gene>
<dbReference type="CDD" id="cd23784">
    <property type="entry name" value="RWD_Spc25"/>
    <property type="match status" value="1"/>
</dbReference>
<keyword evidence="13" id="KW-1185">Reference proteome</keyword>
<dbReference type="OrthoDB" id="4056921at2759"/>
<comment type="caution">
    <text evidence="12">The sequence shown here is derived from an EMBL/GenBank/DDBJ whole genome shotgun (WGS) entry which is preliminary data.</text>
</comment>
<evidence type="ECO:0000256" key="1">
    <source>
        <dbReference type="ARBA" id="ARBA00004123"/>
    </source>
</evidence>
<keyword evidence="9" id="KW-0131">Cell cycle</keyword>
<dbReference type="GO" id="GO:0051301">
    <property type="term" value="P:cell division"/>
    <property type="evidence" value="ECO:0007669"/>
    <property type="project" value="UniProtKB-KW"/>
</dbReference>
<dbReference type="GO" id="GO:0000776">
    <property type="term" value="C:kinetochore"/>
    <property type="evidence" value="ECO:0007669"/>
    <property type="project" value="UniProtKB-KW"/>
</dbReference>
<dbReference type="Proteomes" id="UP000009009">
    <property type="component" value="Unassembled WGS sequence"/>
</dbReference>
<evidence type="ECO:0000256" key="8">
    <source>
        <dbReference type="ARBA" id="ARBA00023242"/>
    </source>
</evidence>
<evidence type="ECO:0000256" key="9">
    <source>
        <dbReference type="ARBA" id="ARBA00023306"/>
    </source>
</evidence>
<evidence type="ECO:0000256" key="7">
    <source>
        <dbReference type="ARBA" id="ARBA00023054"/>
    </source>
</evidence>
<evidence type="ECO:0000313" key="13">
    <source>
        <dbReference type="Proteomes" id="UP000009009"/>
    </source>
</evidence>
<evidence type="ECO:0000313" key="12">
    <source>
        <dbReference type="EMBL" id="EHN02694.1"/>
    </source>
</evidence>
<dbReference type="Gene3D" id="3.30.457.50">
    <property type="entry name" value="Chromosome segregation protein Spc25"/>
    <property type="match status" value="2"/>
</dbReference>
<evidence type="ECO:0000256" key="5">
    <source>
        <dbReference type="ARBA" id="ARBA00022776"/>
    </source>
</evidence>
<dbReference type="HOGENOM" id="CLU_085127_1_0_1"/>
<evidence type="ECO:0000256" key="11">
    <source>
        <dbReference type="SAM" id="Coils"/>
    </source>
</evidence>
<keyword evidence="10" id="KW-0137">Centromere</keyword>
<reference evidence="12 13" key="1">
    <citation type="journal article" date="2012" name="FEMS Yeast Res.">
        <title>The genome sequence of the wine yeast VIN7 reveals an allotriploid hybrid genome with Saccharomyces cerevisiae and Saccharomyces kudriavzevii origins.</title>
        <authorList>
            <person name="Borneman A.R."/>
            <person name="Desany B.A."/>
            <person name="Riches D."/>
            <person name="Affourtit J.P."/>
            <person name="Forgan A.H."/>
            <person name="Pretorius I.S."/>
            <person name="Egholm M."/>
            <person name="Chambers P.J."/>
        </authorList>
    </citation>
    <scope>NUCLEOTIDE SEQUENCE [LARGE SCALE GENOMIC DNA]</scope>
    <source>
        <strain evidence="12 13">VIN7</strain>
    </source>
</reference>
<keyword evidence="3" id="KW-0158">Chromosome</keyword>
<keyword evidence="4" id="KW-0132">Cell division</keyword>
<evidence type="ECO:0000256" key="6">
    <source>
        <dbReference type="ARBA" id="ARBA00022838"/>
    </source>
</evidence>
<name>H0GTS1_SACCK</name>